<name>A0ABW5KZ75_9SPHI</name>
<reference evidence="2" key="1">
    <citation type="journal article" date="2019" name="Int. J. Syst. Evol. Microbiol.">
        <title>The Global Catalogue of Microorganisms (GCM) 10K type strain sequencing project: providing services to taxonomists for standard genome sequencing and annotation.</title>
        <authorList>
            <consortium name="The Broad Institute Genomics Platform"/>
            <consortium name="The Broad Institute Genome Sequencing Center for Infectious Disease"/>
            <person name="Wu L."/>
            <person name="Ma J."/>
        </authorList>
    </citation>
    <scope>NUCLEOTIDE SEQUENCE [LARGE SCALE GENOMIC DNA]</scope>
    <source>
        <strain evidence="2">KCTC 52298</strain>
    </source>
</reference>
<keyword evidence="2" id="KW-1185">Reference proteome</keyword>
<sequence length="360" mass="40979">MSSSFAQNGCEPVVNAALQKLPNVLIKNDFGQLKTIINTLKGTCEKNELGRRLEIISQLLQKQNTSLSINAYLEGRYDDVLIQRFDAAASRNPNGTYRQNPKKYQYFPLNHPVDSLLKQKAVALLQSQSYVLNKEETAITYLFADDIDEFLRERNKKPAKSVSHSTTGYYPTKNVMNGPTIGLSAGIFSPFDSNPIFDQSGIFGISYMGSLNNSIVSELVYKFRVHNNSRPFDMRYKREIREVNPNSSHFIGLGFGYKAYDNGTLILLLPKVNTGLGFIWTGLSDSYYYTDEYGFERKSVSLRNIKTWHNSIGVTSMVRLQRKTFIGVELSYHLIPYNWDDKLVPHVPSDYGSAEFFIRF</sequence>
<evidence type="ECO:0000313" key="1">
    <source>
        <dbReference type="EMBL" id="MFD2553210.1"/>
    </source>
</evidence>
<dbReference type="EMBL" id="JBHULD010000004">
    <property type="protein sequence ID" value="MFD2553210.1"/>
    <property type="molecule type" value="Genomic_DNA"/>
</dbReference>
<dbReference type="Proteomes" id="UP001597440">
    <property type="component" value="Unassembled WGS sequence"/>
</dbReference>
<organism evidence="1 2">
    <name type="scientific">Sphingobacterium tabacisoli</name>
    <dbReference type="NCBI Taxonomy" id="2044855"/>
    <lineage>
        <taxon>Bacteria</taxon>
        <taxon>Pseudomonadati</taxon>
        <taxon>Bacteroidota</taxon>
        <taxon>Sphingobacteriia</taxon>
        <taxon>Sphingobacteriales</taxon>
        <taxon>Sphingobacteriaceae</taxon>
        <taxon>Sphingobacterium</taxon>
    </lineage>
</organism>
<protein>
    <recommendedName>
        <fullName evidence="3">Outer membrane protein beta-barrel domain-containing protein</fullName>
    </recommendedName>
</protein>
<evidence type="ECO:0008006" key="3">
    <source>
        <dbReference type="Google" id="ProtNLM"/>
    </source>
</evidence>
<dbReference type="RefSeq" id="WP_210355397.1">
    <property type="nucleotide sequence ID" value="NZ_JAEQMU010000004.1"/>
</dbReference>
<proteinExistence type="predicted"/>
<accession>A0ABW5KZ75</accession>
<gene>
    <name evidence="1" type="ORF">ACFSQW_02315</name>
</gene>
<comment type="caution">
    <text evidence="1">The sequence shown here is derived from an EMBL/GenBank/DDBJ whole genome shotgun (WGS) entry which is preliminary data.</text>
</comment>
<evidence type="ECO:0000313" key="2">
    <source>
        <dbReference type="Proteomes" id="UP001597440"/>
    </source>
</evidence>